<dbReference type="AlphaFoldDB" id="L0HJE2"/>
<protein>
    <submittedName>
        <fullName evidence="1">Putative transcriptional regulator</fullName>
    </submittedName>
</protein>
<dbReference type="InterPro" id="IPR036390">
    <property type="entry name" value="WH_DNA-bd_sf"/>
</dbReference>
<dbReference type="KEGG" id="mfo:Metfor_2438"/>
<evidence type="ECO:0000313" key="2">
    <source>
        <dbReference type="Proteomes" id="UP000010824"/>
    </source>
</evidence>
<dbReference type="RefSeq" id="WP_015286400.1">
    <property type="nucleotide sequence ID" value="NC_019943.1"/>
</dbReference>
<dbReference type="InParanoid" id="L0HJE2"/>
<evidence type="ECO:0000313" key="1">
    <source>
        <dbReference type="EMBL" id="AGB03438.1"/>
    </source>
</evidence>
<dbReference type="InterPro" id="IPR036388">
    <property type="entry name" value="WH-like_DNA-bd_sf"/>
</dbReference>
<organism evidence="1 2">
    <name type="scientific">Methanoregula formicica (strain DSM 22288 / NBRC 105244 / SMSP)</name>
    <dbReference type="NCBI Taxonomy" id="593750"/>
    <lineage>
        <taxon>Archaea</taxon>
        <taxon>Methanobacteriati</taxon>
        <taxon>Methanobacteriota</taxon>
        <taxon>Stenosarchaea group</taxon>
        <taxon>Methanomicrobia</taxon>
        <taxon>Methanomicrobiales</taxon>
        <taxon>Methanoregulaceae</taxon>
        <taxon>Methanoregula</taxon>
    </lineage>
</organism>
<name>L0HJE2_METFS</name>
<dbReference type="EMBL" id="CP003167">
    <property type="protein sequence ID" value="AGB03438.1"/>
    <property type="molecule type" value="Genomic_DNA"/>
</dbReference>
<dbReference type="GeneID" id="14309830"/>
<accession>L0HJE2</accession>
<sequence length="123" mass="14109">MREEVIQYFTETEEEFANLLIDIGLKKNVAKVLVFLVNTQEATSWALERGIGLRQPEVSLAVKYMAEQGWISRRDTPSVRKGRPNKIYALAMPVKDIIAAIEKNTKNEVNKQLTLVKKIRDHI</sequence>
<reference evidence="1 2" key="2">
    <citation type="journal article" date="2014" name="Genome Announc.">
        <title>Complete Genome Sequence of Methanoregula formicica SMSPT, a Mesophilic Hydrogenotrophic Methanogen Isolated from a Methanogenic Upflow Anaerobic Sludge Blanket Reactor.</title>
        <authorList>
            <person name="Yamamoto K."/>
            <person name="Tamaki H."/>
            <person name="Cadillo-Quiroz H."/>
            <person name="Imachi H."/>
            <person name="Kyrpides N."/>
            <person name="Woyke T."/>
            <person name="Goodwin L."/>
            <person name="Zinder S.H."/>
            <person name="Kamagata Y."/>
            <person name="Liu W.T."/>
        </authorList>
    </citation>
    <scope>NUCLEOTIDE SEQUENCE [LARGE SCALE GENOMIC DNA]</scope>
    <source>
        <strain evidence="2">DSM 22288 / NBRC 105244 / SMSP</strain>
    </source>
</reference>
<dbReference type="Proteomes" id="UP000010824">
    <property type="component" value="Chromosome"/>
</dbReference>
<dbReference type="OrthoDB" id="55633at2157"/>
<keyword evidence="2" id="KW-1185">Reference proteome</keyword>
<dbReference type="STRING" id="593750.Metfor_2438"/>
<gene>
    <name evidence="1" type="ordered locus">Metfor_2438</name>
</gene>
<dbReference type="PIRSF" id="PIRSF037373">
    <property type="entry name" value="UCP037373_trxn_reg"/>
    <property type="match status" value="1"/>
</dbReference>
<dbReference type="eggNOG" id="arCOG04377">
    <property type="taxonomic scope" value="Archaea"/>
</dbReference>
<dbReference type="InterPro" id="IPR017185">
    <property type="entry name" value="UCP037373_trxn_reg"/>
</dbReference>
<dbReference type="Gene3D" id="1.10.10.10">
    <property type="entry name" value="Winged helix-like DNA-binding domain superfamily/Winged helix DNA-binding domain"/>
    <property type="match status" value="1"/>
</dbReference>
<dbReference type="HOGENOM" id="CLU_163103_0_0_2"/>
<proteinExistence type="predicted"/>
<reference evidence="2" key="1">
    <citation type="submission" date="2011-12" db="EMBL/GenBank/DDBJ databases">
        <title>Complete sequence of Methanoregula formicicum SMSP.</title>
        <authorList>
            <person name="Lucas S."/>
            <person name="Han J."/>
            <person name="Lapidus A."/>
            <person name="Cheng J.-F."/>
            <person name="Goodwin L."/>
            <person name="Pitluck S."/>
            <person name="Peters L."/>
            <person name="Ovchinnikova G."/>
            <person name="Teshima H."/>
            <person name="Detter J.C."/>
            <person name="Han C."/>
            <person name="Tapia R."/>
            <person name="Land M."/>
            <person name="Hauser L."/>
            <person name="Kyrpides N."/>
            <person name="Ivanova N."/>
            <person name="Pagani I."/>
            <person name="Imachi H."/>
            <person name="Tamaki H."/>
            <person name="Sekiguchi Y."/>
            <person name="Kamagata Y."/>
            <person name="Cadillo-Quiroz H."/>
            <person name="Zinder S."/>
            <person name="Liu W.-T."/>
            <person name="Woyke T."/>
        </authorList>
    </citation>
    <scope>NUCLEOTIDE SEQUENCE [LARGE SCALE GENOMIC DNA]</scope>
    <source>
        <strain evidence="2">DSM 22288 / NBRC 105244 / SMSP</strain>
    </source>
</reference>
<dbReference type="SUPFAM" id="SSF46785">
    <property type="entry name" value="Winged helix' DNA-binding domain"/>
    <property type="match status" value="1"/>
</dbReference>